<proteinExistence type="predicted"/>
<reference evidence="2 3" key="1">
    <citation type="submission" date="2022-10" db="EMBL/GenBank/DDBJ databases">
        <title>Draft genome sequence of Streptomyces sp. YSPA8.</title>
        <authorList>
            <person name="Moriuchi R."/>
            <person name="Dohra H."/>
            <person name="Yamamura H."/>
            <person name="Kodani S."/>
        </authorList>
    </citation>
    <scope>NUCLEOTIDE SEQUENCE [LARGE SCALE GENOMIC DNA]</scope>
    <source>
        <strain evidence="2 3">YSPA8</strain>
    </source>
</reference>
<dbReference type="InterPro" id="IPR015421">
    <property type="entry name" value="PyrdxlP-dep_Trfase_major"/>
</dbReference>
<dbReference type="Gene3D" id="3.90.1150.10">
    <property type="entry name" value="Aspartate Aminotransferase, domain 1"/>
    <property type="match status" value="1"/>
</dbReference>
<sequence length="389" mass="42411">MTRLPDFRLETYLSRWEFTARHHLTASDVRTMSLRDLLALADDADRTAFETLSLGYTETFGDPELREVIAGTYERVRADDVICFAGAEEGLYLAMNVLLGSGDHAVVATPNYQAAETVPLALCEVTGVALDEGRDWALDLDRVAAAIRPNTRVVSVNFPNNPTGKVIPAADFTALAEMCDERGIHLFSDEVYRGLERDPARTLPQAADLSERALSLNVTSKSLGLPGLRIGWIACRDRALRSRLERAKHYTSICNAAPSEVLARIALKARGTILERNRALIAEQLPLFDAFFAGFPGLFEWQAPDGGCVAWPRYLGADGVEEFCARLVAEAGVLLLPASAQRSELTATPQDRFRIGVGRPDAGEALAVFADWLRTRHPAAATTATALAV</sequence>
<dbReference type="PANTHER" id="PTHR43510:SF1">
    <property type="entry name" value="AMINOTRANSFERASE FUNCTION, HYPOTHETICAL (EUROFUNG)"/>
    <property type="match status" value="1"/>
</dbReference>
<evidence type="ECO:0000259" key="1">
    <source>
        <dbReference type="Pfam" id="PF00155"/>
    </source>
</evidence>
<keyword evidence="3" id="KW-1185">Reference proteome</keyword>
<dbReference type="InterPro" id="IPR015422">
    <property type="entry name" value="PyrdxlP-dep_Trfase_small"/>
</dbReference>
<dbReference type="EMBL" id="BSBI01000005">
    <property type="protein sequence ID" value="GLF95390.1"/>
    <property type="molecule type" value="Genomic_DNA"/>
</dbReference>
<gene>
    <name evidence="2" type="ORF">SYYSPA8_13855</name>
</gene>
<keyword evidence="2" id="KW-0032">Aminotransferase</keyword>
<dbReference type="Gene3D" id="3.40.640.10">
    <property type="entry name" value="Type I PLP-dependent aspartate aminotransferase-like (Major domain)"/>
    <property type="match status" value="1"/>
</dbReference>
<dbReference type="InterPro" id="IPR015424">
    <property type="entry name" value="PyrdxlP-dep_Trfase"/>
</dbReference>
<dbReference type="Pfam" id="PF00155">
    <property type="entry name" value="Aminotran_1_2"/>
    <property type="match status" value="1"/>
</dbReference>
<organism evidence="2 3">
    <name type="scientific">Streptomyces yaizuensis</name>
    <dbReference type="NCBI Taxonomy" id="2989713"/>
    <lineage>
        <taxon>Bacteria</taxon>
        <taxon>Bacillati</taxon>
        <taxon>Actinomycetota</taxon>
        <taxon>Actinomycetes</taxon>
        <taxon>Kitasatosporales</taxon>
        <taxon>Streptomycetaceae</taxon>
        <taxon>Streptomyces</taxon>
    </lineage>
</organism>
<evidence type="ECO:0000313" key="3">
    <source>
        <dbReference type="Proteomes" id="UP001291653"/>
    </source>
</evidence>
<dbReference type="SUPFAM" id="SSF53383">
    <property type="entry name" value="PLP-dependent transferases"/>
    <property type="match status" value="1"/>
</dbReference>
<feature type="domain" description="Aminotransferase class I/classII large" evidence="1">
    <location>
        <begin position="54"/>
        <end position="358"/>
    </location>
</feature>
<dbReference type="CDD" id="cd00609">
    <property type="entry name" value="AAT_like"/>
    <property type="match status" value="1"/>
</dbReference>
<comment type="caution">
    <text evidence="2">The sequence shown here is derived from an EMBL/GenBank/DDBJ whole genome shotgun (WGS) entry which is preliminary data.</text>
</comment>
<dbReference type="GO" id="GO:0008483">
    <property type="term" value="F:transaminase activity"/>
    <property type="evidence" value="ECO:0007669"/>
    <property type="project" value="UniProtKB-KW"/>
</dbReference>
<dbReference type="Proteomes" id="UP001291653">
    <property type="component" value="Unassembled WGS sequence"/>
</dbReference>
<evidence type="ECO:0000313" key="2">
    <source>
        <dbReference type="EMBL" id="GLF95390.1"/>
    </source>
</evidence>
<protein>
    <submittedName>
        <fullName evidence="2">Pyridoxal phosphate-dependent aminotransferase</fullName>
    </submittedName>
</protein>
<accession>A0ABQ5NYW2</accession>
<dbReference type="RefSeq" id="WP_323447457.1">
    <property type="nucleotide sequence ID" value="NZ_BSBI01000005.1"/>
</dbReference>
<keyword evidence="2" id="KW-0808">Transferase</keyword>
<name>A0ABQ5NYW2_9ACTN</name>
<dbReference type="InterPro" id="IPR004839">
    <property type="entry name" value="Aminotransferase_I/II_large"/>
</dbReference>
<dbReference type="PANTHER" id="PTHR43510">
    <property type="entry name" value="AMINOTRANSFERASE FUNCTION, HYPOTHETICAL (EUROFUNG)"/>
    <property type="match status" value="1"/>
</dbReference>